<reference evidence="2" key="1">
    <citation type="journal article" date="2020" name="Stud. Mycol.">
        <title>101 Dothideomycetes genomes: a test case for predicting lifestyles and emergence of pathogens.</title>
        <authorList>
            <person name="Haridas S."/>
            <person name="Albert R."/>
            <person name="Binder M."/>
            <person name="Bloem J."/>
            <person name="Labutti K."/>
            <person name="Salamov A."/>
            <person name="Andreopoulos B."/>
            <person name="Baker S."/>
            <person name="Barry K."/>
            <person name="Bills G."/>
            <person name="Bluhm B."/>
            <person name="Cannon C."/>
            <person name="Castanera R."/>
            <person name="Culley D."/>
            <person name="Daum C."/>
            <person name="Ezra D."/>
            <person name="Gonzalez J."/>
            <person name="Henrissat B."/>
            <person name="Kuo A."/>
            <person name="Liang C."/>
            <person name="Lipzen A."/>
            <person name="Lutzoni F."/>
            <person name="Magnuson J."/>
            <person name="Mondo S."/>
            <person name="Nolan M."/>
            <person name="Ohm R."/>
            <person name="Pangilinan J."/>
            <person name="Park H.-J."/>
            <person name="Ramirez L."/>
            <person name="Alfaro M."/>
            <person name="Sun H."/>
            <person name="Tritt A."/>
            <person name="Yoshinaga Y."/>
            <person name="Zwiers L.-H."/>
            <person name="Turgeon B."/>
            <person name="Goodwin S."/>
            <person name="Spatafora J."/>
            <person name="Crous P."/>
            <person name="Grigoriev I."/>
        </authorList>
    </citation>
    <scope>NUCLEOTIDE SEQUENCE</scope>
    <source>
        <strain evidence="2">CBS 122368</strain>
    </source>
</reference>
<dbReference type="AlphaFoldDB" id="A0A6A6IWM8"/>
<dbReference type="GeneID" id="54573190"/>
<keyword evidence="3" id="KW-1185">Reference proteome</keyword>
<dbReference type="EMBL" id="ML987190">
    <property type="protein sequence ID" value="KAF2254698.1"/>
    <property type="molecule type" value="Genomic_DNA"/>
</dbReference>
<sequence length="891" mass="97431">MVHIDSFSVGTVAGLIAAGIFVVQFAVPTIFPLILVGVLKKENTAATWSVVGRTLHSSHWPTILRSDSASVRGVRGSIRLIALFEVFFLLLVTIASIVTPLGLYETIVPEDGLKEETFSYAEDNSSMGIGTLPRRNDFGPSRMCWGIGRPAVCPWSNTVINESFNETMYTADLPEGYDVRLPKNITEIYSAGLSKLPQTVASTFDIQWRTYRKVLKDKFMRDGQPYLVGDYRHLSQMVLNDAWEAVAGLIVDTKSGGIGFRNHSTPPQLPFGSRWSEDILFIEPETECVDLNITLDFNIPYSNDALASVENIVITDHGGFANFIKDIPSYDQNKTWANANLRDRAYFAAWFSNVYSMFYLNVTNPKNKQFPQRFQYVSSTVGKTFPLELADFTSFKPTYDQLIINGEYGAFLQLPDALLNGTLSNSTYPNPFNIVESNFTDIAPACSNSDDFNFANISNIAVSCGMIYGAARRRDGSASLLFDPGTEWTIPMYSCASASKTSIKTVSFRYNGTAGLHSLDVVDIKPKTYATDEEKPLWAVENLGLRLGDVNPVWGITLPEHDNHPNISTARQEYLYLPGLASTILGVSPTSSSQNLAGVDFYSGIMAVAYNMDGVDANGGYGIPDYTGKTNLAIYNRWQEYSRNATKAARIINLIWTDISANAVVGAKSHLPSEPLQNLAKRDEAQAPVQVPITVYTRRVRFHLRYGIPAFLVLALCALISVVALFFILVGRATPSNMRRYLDQTSAGRILTTFLYTNDCPPGTSRTDWIRLVGRKRVDIGGLYPRATDPTTGAPLSSGNTIGAVGASSAATLAYGKMDEAAISLNSLPSPQPYSPVAGGGAAQSYYSQGADSMNNSPYTYVPPGSGMLSPHAGYTEYRSGAVSPINSKPQ</sequence>
<evidence type="ECO:0000313" key="3">
    <source>
        <dbReference type="Proteomes" id="UP000800094"/>
    </source>
</evidence>
<dbReference type="OrthoDB" id="3034003at2759"/>
<feature type="transmembrane region" description="Helical" evidence="1">
    <location>
        <begin position="706"/>
        <end position="730"/>
    </location>
</feature>
<keyword evidence="1" id="KW-0472">Membrane</keyword>
<evidence type="ECO:0000256" key="1">
    <source>
        <dbReference type="SAM" id="Phobius"/>
    </source>
</evidence>
<name>A0A6A6IWM8_9PLEO</name>
<feature type="transmembrane region" description="Helical" evidence="1">
    <location>
        <begin position="12"/>
        <end position="39"/>
    </location>
</feature>
<keyword evidence="1" id="KW-1133">Transmembrane helix</keyword>
<feature type="transmembrane region" description="Helical" evidence="1">
    <location>
        <begin position="80"/>
        <end position="104"/>
    </location>
</feature>
<organism evidence="2 3">
    <name type="scientific">Trematosphaeria pertusa</name>
    <dbReference type="NCBI Taxonomy" id="390896"/>
    <lineage>
        <taxon>Eukaryota</taxon>
        <taxon>Fungi</taxon>
        <taxon>Dikarya</taxon>
        <taxon>Ascomycota</taxon>
        <taxon>Pezizomycotina</taxon>
        <taxon>Dothideomycetes</taxon>
        <taxon>Pleosporomycetidae</taxon>
        <taxon>Pleosporales</taxon>
        <taxon>Massarineae</taxon>
        <taxon>Trematosphaeriaceae</taxon>
        <taxon>Trematosphaeria</taxon>
    </lineage>
</organism>
<proteinExistence type="predicted"/>
<protein>
    <submittedName>
        <fullName evidence="2">Uncharacterized protein</fullName>
    </submittedName>
</protein>
<dbReference type="Proteomes" id="UP000800094">
    <property type="component" value="Unassembled WGS sequence"/>
</dbReference>
<accession>A0A6A6IWM8</accession>
<dbReference type="RefSeq" id="XP_033689702.1">
    <property type="nucleotide sequence ID" value="XM_033819860.1"/>
</dbReference>
<gene>
    <name evidence="2" type="ORF">BU26DRAFT_143758</name>
</gene>
<keyword evidence="1" id="KW-0812">Transmembrane</keyword>
<evidence type="ECO:0000313" key="2">
    <source>
        <dbReference type="EMBL" id="KAF2254698.1"/>
    </source>
</evidence>